<evidence type="ECO:0000313" key="2">
    <source>
        <dbReference type="EMBL" id="VEU34373.1"/>
    </source>
</evidence>
<organism evidence="2 3">
    <name type="scientific">Pseudo-nitzschia multistriata</name>
    <dbReference type="NCBI Taxonomy" id="183589"/>
    <lineage>
        <taxon>Eukaryota</taxon>
        <taxon>Sar</taxon>
        <taxon>Stramenopiles</taxon>
        <taxon>Ochrophyta</taxon>
        <taxon>Bacillariophyta</taxon>
        <taxon>Bacillariophyceae</taxon>
        <taxon>Bacillariophycidae</taxon>
        <taxon>Bacillariales</taxon>
        <taxon>Bacillariaceae</taxon>
        <taxon>Pseudo-nitzschia</taxon>
    </lineage>
</organism>
<keyword evidence="3" id="KW-1185">Reference proteome</keyword>
<protein>
    <submittedName>
        <fullName evidence="2">Uncharacterized protein</fullName>
    </submittedName>
</protein>
<reference evidence="2 3" key="1">
    <citation type="submission" date="2019-01" db="EMBL/GenBank/DDBJ databases">
        <authorList>
            <person name="Ferrante I. M."/>
        </authorList>
    </citation>
    <scope>NUCLEOTIDE SEQUENCE [LARGE SCALE GENOMIC DNA]</scope>
    <source>
        <strain evidence="2 3">B856</strain>
    </source>
</reference>
<dbReference type="Proteomes" id="UP000291116">
    <property type="component" value="Unassembled WGS sequence"/>
</dbReference>
<name>A0A448YX38_9STRA</name>
<accession>A0A448YX38</accession>
<proteinExistence type="predicted"/>
<evidence type="ECO:0000256" key="1">
    <source>
        <dbReference type="SAM" id="MobiDB-lite"/>
    </source>
</evidence>
<sequence length="79" mass="8214">MCFPMTFSKSSKLRSSARTSAPPSPPPGLARVSAIVISPFVALSILDARASFILPAPPAMTASSLNIPNAAMMLTIVKI</sequence>
<feature type="region of interest" description="Disordered" evidence="1">
    <location>
        <begin position="1"/>
        <end position="27"/>
    </location>
</feature>
<dbReference type="EMBL" id="CAACVS010000026">
    <property type="protein sequence ID" value="VEU34373.1"/>
    <property type="molecule type" value="Genomic_DNA"/>
</dbReference>
<evidence type="ECO:0000313" key="3">
    <source>
        <dbReference type="Proteomes" id="UP000291116"/>
    </source>
</evidence>
<dbReference type="AlphaFoldDB" id="A0A448YX38"/>
<gene>
    <name evidence="2" type="ORF">PSNMU_V1.4_AUG-EV-PASAV3_0011050</name>
</gene>